<protein>
    <recommendedName>
        <fullName evidence="6">Glycerol operon regulatory protein</fullName>
    </recommendedName>
</protein>
<dbReference type="InterPro" id="IPR036388">
    <property type="entry name" value="WH-like_DNA-bd_sf"/>
</dbReference>
<dbReference type="STRING" id="1993.SAMN04489713_114239"/>
<dbReference type="FunFam" id="1.10.10.10:FF:000056">
    <property type="entry name" value="IclR family transcriptional regulator"/>
    <property type="match status" value="1"/>
</dbReference>
<dbReference type="AlphaFoldDB" id="A0A1I5QRV8"/>
<dbReference type="SMART" id="SM00346">
    <property type="entry name" value="HTH_ICLR"/>
    <property type="match status" value="1"/>
</dbReference>
<dbReference type="GeneID" id="99655319"/>
<evidence type="ECO:0000256" key="5">
    <source>
        <dbReference type="ARBA" id="ARBA00058938"/>
    </source>
</evidence>
<keyword evidence="3 9" id="KW-0238">DNA-binding</keyword>
<evidence type="ECO:0000256" key="6">
    <source>
        <dbReference type="ARBA" id="ARBA00070406"/>
    </source>
</evidence>
<dbReference type="SUPFAM" id="SSF46785">
    <property type="entry name" value="Winged helix' DNA-binding domain"/>
    <property type="match status" value="1"/>
</dbReference>
<dbReference type="PANTHER" id="PTHR30136">
    <property type="entry name" value="HELIX-TURN-HELIX TRANSCRIPTIONAL REGULATOR, ICLR FAMILY"/>
    <property type="match status" value="1"/>
</dbReference>
<dbReference type="RefSeq" id="WP_075023445.1">
    <property type="nucleotide sequence ID" value="NZ_CP083237.1"/>
</dbReference>
<evidence type="ECO:0000313" key="10">
    <source>
        <dbReference type="Proteomes" id="UP000183413"/>
    </source>
</evidence>
<keyword evidence="10" id="KW-1185">Reference proteome</keyword>
<dbReference type="GO" id="GO:0003700">
    <property type="term" value="F:DNA-binding transcription factor activity"/>
    <property type="evidence" value="ECO:0007669"/>
    <property type="project" value="TreeGrafter"/>
</dbReference>
<dbReference type="EMBL" id="FOVH01000014">
    <property type="protein sequence ID" value="SFP49024.1"/>
    <property type="molecule type" value="Genomic_DNA"/>
</dbReference>
<dbReference type="InterPro" id="IPR036390">
    <property type="entry name" value="WH_DNA-bd_sf"/>
</dbReference>
<feature type="domain" description="IclR-ED" evidence="8">
    <location>
        <begin position="68"/>
        <end position="251"/>
    </location>
</feature>
<keyword evidence="2" id="KW-0805">Transcription regulation</keyword>
<dbReference type="Proteomes" id="UP000183413">
    <property type="component" value="Unassembled WGS sequence"/>
</dbReference>
<sequence length="269" mass="29097">MESVQSVERAVAILVSLSRGGRDGRRLIDVAADTGLQKSTAHRILNTLAQDGIVEQDEVAGRFHLGFELFALGFAAVNRYGLIDLVNDSLLRLAAETEDTVFLSVRNAAEAICVDRASGAFPIKTLTLRIGDRRPLGVGSGSLALLSWLPDDEVKRALDANASKLGSYPNFDVDTLLRLVEESRSRGYTFNDQMLVPGMRAVGVPVIGKDGRAVAALSIAAIESRVDEDRRAELARLLAEEAEKVGKRLEETTDGLTESSIRRLLPDLA</sequence>
<accession>A0A1I5QRV8</accession>
<dbReference type="InterPro" id="IPR014757">
    <property type="entry name" value="Tscrpt_reg_IclR_C"/>
</dbReference>
<reference evidence="9 10" key="1">
    <citation type="submission" date="2016-10" db="EMBL/GenBank/DDBJ databases">
        <authorList>
            <person name="de Groot N.N."/>
        </authorList>
    </citation>
    <scope>NUCLEOTIDE SEQUENCE [LARGE SCALE GENOMIC DNA]</scope>
    <source>
        <strain evidence="9 10">DSM 43067</strain>
    </source>
</reference>
<dbReference type="PROSITE" id="PS51077">
    <property type="entry name" value="HTH_ICLR"/>
    <property type="match status" value="1"/>
</dbReference>
<dbReference type="PROSITE" id="PS51078">
    <property type="entry name" value="ICLR_ED"/>
    <property type="match status" value="1"/>
</dbReference>
<evidence type="ECO:0000259" key="7">
    <source>
        <dbReference type="PROSITE" id="PS51077"/>
    </source>
</evidence>
<evidence type="ECO:0000259" key="8">
    <source>
        <dbReference type="PROSITE" id="PS51078"/>
    </source>
</evidence>
<dbReference type="InterPro" id="IPR050707">
    <property type="entry name" value="HTH_MetabolicPath_Reg"/>
</dbReference>
<dbReference type="OrthoDB" id="9807558at2"/>
<evidence type="ECO:0000256" key="3">
    <source>
        <dbReference type="ARBA" id="ARBA00023125"/>
    </source>
</evidence>
<keyword evidence="1" id="KW-0319">Glycerol metabolism</keyword>
<evidence type="ECO:0000256" key="1">
    <source>
        <dbReference type="ARBA" id="ARBA00022798"/>
    </source>
</evidence>
<name>A0A1I5QRV8_9ACTN</name>
<feature type="domain" description="HTH iclR-type" evidence="7">
    <location>
        <begin position="4"/>
        <end position="67"/>
    </location>
</feature>
<dbReference type="SUPFAM" id="SSF55781">
    <property type="entry name" value="GAF domain-like"/>
    <property type="match status" value="1"/>
</dbReference>
<dbReference type="Gene3D" id="1.10.10.10">
    <property type="entry name" value="Winged helix-like DNA-binding domain superfamily/Winged helix DNA-binding domain"/>
    <property type="match status" value="1"/>
</dbReference>
<dbReference type="GO" id="GO:0006071">
    <property type="term" value="P:glycerol metabolic process"/>
    <property type="evidence" value="ECO:0007669"/>
    <property type="project" value="UniProtKB-KW"/>
</dbReference>
<comment type="function">
    <text evidence="5">May be an activator protein for the gylABX operon.</text>
</comment>
<evidence type="ECO:0000313" key="9">
    <source>
        <dbReference type="EMBL" id="SFP49024.1"/>
    </source>
</evidence>
<keyword evidence="4" id="KW-0804">Transcription</keyword>
<dbReference type="InterPro" id="IPR029016">
    <property type="entry name" value="GAF-like_dom_sf"/>
</dbReference>
<dbReference type="GO" id="GO:0045892">
    <property type="term" value="P:negative regulation of DNA-templated transcription"/>
    <property type="evidence" value="ECO:0007669"/>
    <property type="project" value="TreeGrafter"/>
</dbReference>
<evidence type="ECO:0000256" key="2">
    <source>
        <dbReference type="ARBA" id="ARBA00023015"/>
    </source>
</evidence>
<dbReference type="Pfam" id="PF09339">
    <property type="entry name" value="HTH_IclR"/>
    <property type="match status" value="1"/>
</dbReference>
<dbReference type="InterPro" id="IPR005471">
    <property type="entry name" value="Tscrpt_reg_IclR_N"/>
</dbReference>
<proteinExistence type="predicted"/>
<dbReference type="InParanoid" id="A0A1I5QRV8"/>
<dbReference type="PANTHER" id="PTHR30136:SF39">
    <property type="entry name" value="TRANSCRIPTIONAL REGULATORY PROTEIN"/>
    <property type="match status" value="1"/>
</dbReference>
<dbReference type="GO" id="GO:0003677">
    <property type="term" value="F:DNA binding"/>
    <property type="evidence" value="ECO:0007669"/>
    <property type="project" value="UniProtKB-KW"/>
</dbReference>
<dbReference type="Pfam" id="PF01614">
    <property type="entry name" value="IclR_C"/>
    <property type="match status" value="1"/>
</dbReference>
<evidence type="ECO:0000256" key="4">
    <source>
        <dbReference type="ARBA" id="ARBA00023163"/>
    </source>
</evidence>
<dbReference type="eggNOG" id="COG1414">
    <property type="taxonomic scope" value="Bacteria"/>
</dbReference>
<organism evidence="9 10">
    <name type="scientific">Actinomadura madurae</name>
    <dbReference type="NCBI Taxonomy" id="1993"/>
    <lineage>
        <taxon>Bacteria</taxon>
        <taxon>Bacillati</taxon>
        <taxon>Actinomycetota</taxon>
        <taxon>Actinomycetes</taxon>
        <taxon>Streptosporangiales</taxon>
        <taxon>Thermomonosporaceae</taxon>
        <taxon>Actinomadura</taxon>
    </lineage>
</organism>
<dbReference type="Gene3D" id="3.30.450.40">
    <property type="match status" value="1"/>
</dbReference>
<gene>
    <name evidence="9" type="ORF">SAMN04489713_114239</name>
</gene>